<organism evidence="1 2">
    <name type="scientific">Haladaptatus paucihalophilus DX253</name>
    <dbReference type="NCBI Taxonomy" id="797209"/>
    <lineage>
        <taxon>Archaea</taxon>
        <taxon>Methanobacteriati</taxon>
        <taxon>Methanobacteriota</taxon>
        <taxon>Stenosarchaea group</taxon>
        <taxon>Halobacteria</taxon>
        <taxon>Halobacteriales</taxon>
        <taxon>Haladaptataceae</taxon>
        <taxon>Haladaptatus</taxon>
    </lineage>
</organism>
<dbReference type="AlphaFoldDB" id="E7QYX3"/>
<gene>
    <name evidence="1" type="ORF">ZOD2009_20068</name>
</gene>
<reference evidence="1 2" key="1">
    <citation type="journal article" date="2014" name="ISME J.">
        <title>Trehalose/2-sulfotrehalose biosynthesis and glycine-betaine uptake are widely spread mechanisms for osmoadaptation in the Halobacteriales.</title>
        <authorList>
            <person name="Youssef N.H."/>
            <person name="Savage-Ashlock K.N."/>
            <person name="McCully A.L."/>
            <person name="Luedtke B."/>
            <person name="Shaw E.I."/>
            <person name="Hoff W.D."/>
            <person name="Elshahed M.S."/>
        </authorList>
    </citation>
    <scope>NUCLEOTIDE SEQUENCE [LARGE SCALE GENOMIC DNA]</scope>
    <source>
        <strain evidence="1 2">DX253</strain>
    </source>
</reference>
<dbReference type="Proteomes" id="UP000003751">
    <property type="component" value="Unassembled WGS sequence"/>
</dbReference>
<name>E7QYX3_HALPU</name>
<protein>
    <submittedName>
        <fullName evidence="1">Uncharacterized protein</fullName>
    </submittedName>
</protein>
<dbReference type="EMBL" id="AEMG01000028">
    <property type="protein sequence ID" value="EFW90389.1"/>
    <property type="molecule type" value="Genomic_DNA"/>
</dbReference>
<proteinExistence type="predicted"/>
<evidence type="ECO:0000313" key="2">
    <source>
        <dbReference type="Proteomes" id="UP000003751"/>
    </source>
</evidence>
<sequence>MLNPFIFFQSAHIQKIGLMLALRGYISKSFEIQTVWYDR</sequence>
<comment type="caution">
    <text evidence="1">The sequence shown here is derived from an EMBL/GenBank/DDBJ whole genome shotgun (WGS) entry which is preliminary data.</text>
</comment>
<evidence type="ECO:0000313" key="1">
    <source>
        <dbReference type="EMBL" id="EFW90389.1"/>
    </source>
</evidence>
<accession>E7QYX3</accession>